<evidence type="ECO:0000256" key="1">
    <source>
        <dbReference type="ARBA" id="ARBA00022723"/>
    </source>
</evidence>
<dbReference type="EMBL" id="JWZX01003273">
    <property type="protein sequence ID" value="KOO22488.1"/>
    <property type="molecule type" value="Genomic_DNA"/>
</dbReference>
<dbReference type="GO" id="GO:0045277">
    <property type="term" value="C:respiratory chain complex IV"/>
    <property type="evidence" value="ECO:0007669"/>
    <property type="project" value="InterPro"/>
</dbReference>
<name>A0A0M0J8F7_9EUKA</name>
<accession>A0A0M0J8F7</accession>
<proteinExistence type="predicted"/>
<sequence length="166" mass="18147">MLALRVSRVASRAAPLRALGTKAAAGKPLPSGVIVDNEDMATGMEKKEIEGTADIFWSREPIMGPRGTKENPAIVPSFNTSRVVGLETEQARAASIACGSRLGMRQHDVAPARVPCCRRRRCGDLLRAHRSLARQGVIWFKLEKGPLHLVADQYFKLEQLDGGDHH</sequence>
<keyword evidence="4" id="KW-1185">Reference proteome</keyword>
<evidence type="ECO:0000256" key="2">
    <source>
        <dbReference type="ARBA" id="ARBA00022833"/>
    </source>
</evidence>
<dbReference type="Gene3D" id="2.60.11.10">
    <property type="entry name" value="Cytochrome c oxidase, subunit Vb"/>
    <property type="match status" value="1"/>
</dbReference>
<keyword evidence="2" id="KW-0862">Zinc</keyword>
<dbReference type="AlphaFoldDB" id="A0A0M0J8F7"/>
<dbReference type="InterPro" id="IPR002124">
    <property type="entry name" value="Cyt_c_oxidase_su5b"/>
</dbReference>
<evidence type="ECO:0000313" key="4">
    <source>
        <dbReference type="Proteomes" id="UP000037460"/>
    </source>
</evidence>
<dbReference type="Proteomes" id="UP000037460">
    <property type="component" value="Unassembled WGS sequence"/>
</dbReference>
<dbReference type="GO" id="GO:0005740">
    <property type="term" value="C:mitochondrial envelope"/>
    <property type="evidence" value="ECO:0007669"/>
    <property type="project" value="InterPro"/>
</dbReference>
<dbReference type="GO" id="GO:0046872">
    <property type="term" value="F:metal ion binding"/>
    <property type="evidence" value="ECO:0007669"/>
    <property type="project" value="UniProtKB-KW"/>
</dbReference>
<dbReference type="OrthoDB" id="10249250at2759"/>
<dbReference type="GO" id="GO:0006123">
    <property type="term" value="P:mitochondrial electron transport, cytochrome c to oxygen"/>
    <property type="evidence" value="ECO:0007669"/>
    <property type="project" value="InterPro"/>
</dbReference>
<protein>
    <submittedName>
        <fullName evidence="3">Uncharacterized protein</fullName>
    </submittedName>
</protein>
<dbReference type="SUPFAM" id="SSF57802">
    <property type="entry name" value="Rubredoxin-like"/>
    <property type="match status" value="1"/>
</dbReference>
<evidence type="ECO:0000313" key="3">
    <source>
        <dbReference type="EMBL" id="KOO22488.1"/>
    </source>
</evidence>
<comment type="caution">
    <text evidence="3">The sequence shown here is derived from an EMBL/GenBank/DDBJ whole genome shotgun (WGS) entry which is preliminary data.</text>
</comment>
<keyword evidence="1" id="KW-0479">Metal-binding</keyword>
<dbReference type="InterPro" id="IPR036972">
    <property type="entry name" value="Cyt_c_oxidase_su5b_sf"/>
</dbReference>
<reference evidence="4" key="1">
    <citation type="journal article" date="2015" name="PLoS Genet.">
        <title>Genome Sequence and Transcriptome Analyses of Chrysochromulina tobin: Metabolic Tools for Enhanced Algal Fitness in the Prominent Order Prymnesiales (Haptophyceae).</title>
        <authorList>
            <person name="Hovde B.T."/>
            <person name="Deodato C.R."/>
            <person name="Hunsperger H.M."/>
            <person name="Ryken S.A."/>
            <person name="Yost W."/>
            <person name="Jha R.K."/>
            <person name="Patterson J."/>
            <person name="Monnat R.J. Jr."/>
            <person name="Barlow S.B."/>
            <person name="Starkenburg S.R."/>
            <person name="Cattolico R.A."/>
        </authorList>
    </citation>
    <scope>NUCLEOTIDE SEQUENCE</scope>
    <source>
        <strain evidence="4">CCMP291</strain>
    </source>
</reference>
<dbReference type="PANTHER" id="PTHR10122:SF0">
    <property type="entry name" value="CYTOCHROME C OXIDASE SUBUNIT 5B, ISOFORM A-RELATED"/>
    <property type="match status" value="1"/>
</dbReference>
<dbReference type="PANTHER" id="PTHR10122">
    <property type="entry name" value="CYTOCHROME C OXIDASE SUBUNIT 5B, MITOCHONDRIAL"/>
    <property type="match status" value="1"/>
</dbReference>
<gene>
    <name evidence="3" type="ORF">Ctob_000310</name>
</gene>
<organism evidence="3 4">
    <name type="scientific">Chrysochromulina tobinii</name>
    <dbReference type="NCBI Taxonomy" id="1460289"/>
    <lineage>
        <taxon>Eukaryota</taxon>
        <taxon>Haptista</taxon>
        <taxon>Haptophyta</taxon>
        <taxon>Prymnesiophyceae</taxon>
        <taxon>Prymnesiales</taxon>
        <taxon>Chrysochromulinaceae</taxon>
        <taxon>Chrysochromulina</taxon>
    </lineage>
</organism>